<evidence type="ECO:0000256" key="1">
    <source>
        <dbReference type="ARBA" id="ARBA00004141"/>
    </source>
</evidence>
<dbReference type="EMBL" id="SJFN01000016">
    <property type="protein sequence ID" value="TBW37158.1"/>
    <property type="molecule type" value="Genomic_DNA"/>
</dbReference>
<feature type="transmembrane region" description="Helical" evidence="6">
    <location>
        <begin position="88"/>
        <end position="117"/>
    </location>
</feature>
<dbReference type="PANTHER" id="PTHR42893:SF46">
    <property type="entry name" value="PROTEIN DETOXIFICATION 44, CHLOROPLASTIC"/>
    <property type="match status" value="1"/>
</dbReference>
<evidence type="ECO:0000256" key="4">
    <source>
        <dbReference type="ARBA" id="ARBA00022989"/>
    </source>
</evidence>
<evidence type="ECO:0000313" key="7">
    <source>
        <dbReference type="EMBL" id="TBW37158.1"/>
    </source>
</evidence>
<dbReference type="CDD" id="cd13136">
    <property type="entry name" value="MATE_DinF_like"/>
    <property type="match status" value="1"/>
</dbReference>
<feature type="transmembrane region" description="Helical" evidence="6">
    <location>
        <begin position="310"/>
        <end position="332"/>
    </location>
</feature>
<evidence type="ECO:0000256" key="3">
    <source>
        <dbReference type="ARBA" id="ARBA00022692"/>
    </source>
</evidence>
<feature type="transmembrane region" description="Helical" evidence="6">
    <location>
        <begin position="162"/>
        <end position="184"/>
    </location>
</feature>
<feature type="transmembrane region" description="Helical" evidence="6">
    <location>
        <begin position="12"/>
        <end position="37"/>
    </location>
</feature>
<keyword evidence="4 6" id="KW-1133">Transmembrane helix</keyword>
<evidence type="ECO:0000313" key="8">
    <source>
        <dbReference type="Proteomes" id="UP000292781"/>
    </source>
</evidence>
<keyword evidence="3 6" id="KW-0812">Transmembrane</keyword>
<dbReference type="GO" id="GO:0042910">
    <property type="term" value="F:xenobiotic transmembrane transporter activity"/>
    <property type="evidence" value="ECO:0007669"/>
    <property type="project" value="InterPro"/>
</dbReference>
<comment type="similarity">
    <text evidence="2">Belongs to the multi antimicrobial extrusion (MATE) (TC 2.A.66.1) family.</text>
</comment>
<comment type="subcellular location">
    <subcellularLocation>
        <location evidence="1">Membrane</location>
        <topology evidence="1">Multi-pass membrane protein</topology>
    </subcellularLocation>
</comment>
<organism evidence="7 8">
    <name type="scientific">Siculibacillus lacustris</name>
    <dbReference type="NCBI Taxonomy" id="1549641"/>
    <lineage>
        <taxon>Bacteria</taxon>
        <taxon>Pseudomonadati</taxon>
        <taxon>Pseudomonadota</taxon>
        <taxon>Alphaproteobacteria</taxon>
        <taxon>Hyphomicrobiales</taxon>
        <taxon>Ancalomicrobiaceae</taxon>
        <taxon>Siculibacillus</taxon>
    </lineage>
</organism>
<proteinExistence type="inferred from homology"/>
<dbReference type="PANTHER" id="PTHR42893">
    <property type="entry name" value="PROTEIN DETOXIFICATION 44, CHLOROPLASTIC-RELATED"/>
    <property type="match status" value="1"/>
</dbReference>
<reference evidence="7 8" key="1">
    <citation type="submission" date="2019-02" db="EMBL/GenBank/DDBJ databases">
        <title>Siculibacillus lacustris gen. nov., sp. nov., a new rosette-forming bacterium isolated from a freshwater crater lake (Lake St. Ana, Romania).</title>
        <authorList>
            <person name="Felfoldi T."/>
            <person name="Marton Z."/>
            <person name="Szabo A."/>
            <person name="Mentes A."/>
            <person name="Boka K."/>
            <person name="Marialigeti K."/>
            <person name="Mathe I."/>
            <person name="Koncz M."/>
            <person name="Schumann P."/>
            <person name="Toth E."/>
        </authorList>
    </citation>
    <scope>NUCLEOTIDE SEQUENCE [LARGE SCALE GENOMIC DNA]</scope>
    <source>
        <strain evidence="7 8">SA-279</strain>
    </source>
</reference>
<evidence type="ECO:0000256" key="5">
    <source>
        <dbReference type="ARBA" id="ARBA00023136"/>
    </source>
</evidence>
<keyword evidence="8" id="KW-1185">Reference proteome</keyword>
<feature type="transmembrane region" description="Helical" evidence="6">
    <location>
        <begin position="352"/>
        <end position="373"/>
    </location>
</feature>
<dbReference type="RefSeq" id="WP_131309793.1">
    <property type="nucleotide sequence ID" value="NZ_SJFN01000016.1"/>
</dbReference>
<dbReference type="InterPro" id="IPR044644">
    <property type="entry name" value="DinF-like"/>
</dbReference>
<feature type="transmembrane region" description="Helical" evidence="6">
    <location>
        <begin position="43"/>
        <end position="65"/>
    </location>
</feature>
<dbReference type="GO" id="GO:0015297">
    <property type="term" value="F:antiporter activity"/>
    <property type="evidence" value="ECO:0007669"/>
    <property type="project" value="InterPro"/>
</dbReference>
<name>A0A4Q9VNC5_9HYPH</name>
<feature type="transmembrane region" description="Helical" evidence="6">
    <location>
        <begin position="137"/>
        <end position="155"/>
    </location>
</feature>
<protein>
    <submittedName>
        <fullName evidence="7">MATE family efflux transporter</fullName>
    </submittedName>
</protein>
<accession>A0A4Q9VNC5</accession>
<dbReference type="GO" id="GO:0005886">
    <property type="term" value="C:plasma membrane"/>
    <property type="evidence" value="ECO:0007669"/>
    <property type="project" value="TreeGrafter"/>
</dbReference>
<dbReference type="Proteomes" id="UP000292781">
    <property type="component" value="Unassembled WGS sequence"/>
</dbReference>
<comment type="caution">
    <text evidence="7">The sequence shown here is derived from an EMBL/GenBank/DDBJ whole genome shotgun (WGS) entry which is preliminary data.</text>
</comment>
<dbReference type="NCBIfam" id="TIGR00797">
    <property type="entry name" value="matE"/>
    <property type="match status" value="1"/>
</dbReference>
<keyword evidence="5 6" id="KW-0472">Membrane</keyword>
<evidence type="ECO:0000256" key="6">
    <source>
        <dbReference type="SAM" id="Phobius"/>
    </source>
</evidence>
<feature type="transmembrane region" description="Helical" evidence="6">
    <location>
        <begin position="190"/>
        <end position="212"/>
    </location>
</feature>
<feature type="transmembrane region" description="Helical" evidence="6">
    <location>
        <begin position="385"/>
        <end position="404"/>
    </location>
</feature>
<evidence type="ECO:0000256" key="2">
    <source>
        <dbReference type="ARBA" id="ARBA00010199"/>
    </source>
</evidence>
<gene>
    <name evidence="7" type="ORF">EYW49_11850</name>
</gene>
<dbReference type="OrthoDB" id="9789527at2"/>
<feature type="transmembrane region" description="Helical" evidence="6">
    <location>
        <begin position="275"/>
        <end position="298"/>
    </location>
</feature>
<sequence>MRAAPIGHREVLAIAVPMTLGYVTTPLVGLVATAVIGRLGDPAALGGVALGSILCDLVFCTFNFLRSGTTGLTAQASGRADGREVRAVLLRALVTATLCGLAIVVLAAPIVDLGVAFVGGGPAVERATRTYARIRLWAAPLVLGNYAVFGWLLGLGRASVGLVLQTVVNGVNIAGAVLLVSGLGLGVAGVATAGVIAEGLALALGLTVVAVGGRRARWPSWREVLHGPSLFAMATLNRDIMIRSFALLGAFVWFSRQSAGLGEVILAANAILEKFFLLAGYFLDGLAAAAETFVGRAVGAGDRPAFDRAVRLTLGWSAGLAAFAALVVIAGGGTLIDWMTTSPPVVAAAHRYLPWAAATPLAAVLAFQMDGVFIGATWSRDMARMMVLSLAVYLAAVALLVPAFGNHGLWAAFLGFLGARGVSLTWMMGRRAAEIGDADPVGVTSSGRR</sequence>
<dbReference type="InterPro" id="IPR002528">
    <property type="entry name" value="MATE_fam"/>
</dbReference>
<dbReference type="Pfam" id="PF01554">
    <property type="entry name" value="MatE"/>
    <property type="match status" value="2"/>
</dbReference>
<dbReference type="AlphaFoldDB" id="A0A4Q9VNC5"/>